<dbReference type="AlphaFoldDB" id="A0A9X3HGX9"/>
<name>A0A9X3HGX9_MEDGN</name>
<protein>
    <submittedName>
        <fullName evidence="1">Uncharacterized protein</fullName>
    </submittedName>
</protein>
<comment type="caution">
    <text evidence="1">The sequence shown here is derived from an EMBL/GenBank/DDBJ whole genome shotgun (WGS) entry which is preliminary data.</text>
</comment>
<evidence type="ECO:0000313" key="2">
    <source>
        <dbReference type="Proteomes" id="UP001148455"/>
    </source>
</evidence>
<proteinExistence type="predicted"/>
<gene>
    <name evidence="1" type="ORF">O8D18_15190</name>
</gene>
<evidence type="ECO:0000313" key="1">
    <source>
        <dbReference type="EMBL" id="MCZ7695323.1"/>
    </source>
</evidence>
<dbReference type="Proteomes" id="UP001148455">
    <property type="component" value="Unassembled WGS sequence"/>
</dbReference>
<organism evidence="1 2">
    <name type="scientific">Mediterraneibacter gnavus</name>
    <name type="common">Ruminococcus gnavus</name>
    <dbReference type="NCBI Taxonomy" id="33038"/>
    <lineage>
        <taxon>Bacteria</taxon>
        <taxon>Bacillati</taxon>
        <taxon>Bacillota</taxon>
        <taxon>Clostridia</taxon>
        <taxon>Lachnospirales</taxon>
        <taxon>Lachnospiraceae</taxon>
        <taxon>Mediterraneibacter</taxon>
    </lineage>
</organism>
<dbReference type="EMBL" id="JAPZED010000049">
    <property type="protein sequence ID" value="MCZ7695323.1"/>
    <property type="molecule type" value="Genomic_DNA"/>
</dbReference>
<accession>A0A9X3HGX9</accession>
<sequence>MDEINEFIQGIKLINWFNHDHSENNYYVISSVFEAYDKWNKKMLETWEPHIYSLENTAIEKLGDEQIDLIFATVSSEITDKIYENWDNFIVENHLENEIGLENEMLDMVKRDVSWACVERVLNIQGCFTTLLNIYSNGYFPCSWIGDYPNGQVVVL</sequence>
<dbReference type="RefSeq" id="WP_269763163.1">
    <property type="nucleotide sequence ID" value="NZ_JAPZEC010000049.1"/>
</dbReference>
<reference evidence="1" key="1">
    <citation type="submission" date="2022-12" db="EMBL/GenBank/DDBJ databases">
        <title>Genome of R. gnavus strain RSHDN_123.</title>
        <authorList>
            <person name="Abdugheni R."/>
        </authorList>
    </citation>
    <scope>NUCLEOTIDE SEQUENCE</scope>
    <source>
        <strain evidence="1">RSHDN_123</strain>
    </source>
</reference>